<gene>
    <name evidence="5" type="ORF">JSY38_12505</name>
</gene>
<dbReference type="Gene3D" id="3.30.70.270">
    <property type="match status" value="1"/>
</dbReference>
<evidence type="ECO:0000313" key="5">
    <source>
        <dbReference type="EMBL" id="QRV22888.1"/>
    </source>
</evidence>
<evidence type="ECO:0000256" key="2">
    <source>
        <dbReference type="ARBA" id="ARBA00034247"/>
    </source>
</evidence>
<evidence type="ECO:0000313" key="6">
    <source>
        <dbReference type="Proteomes" id="UP000644167"/>
    </source>
</evidence>
<dbReference type="InterPro" id="IPR050469">
    <property type="entry name" value="Diguanylate_Cyclase"/>
</dbReference>
<reference evidence="5 6" key="1">
    <citation type="submission" date="2021-02" db="EMBL/GenBank/DDBJ databases">
        <title>The genome of Marinomonas foliarum JZW.</title>
        <authorList>
            <person name="Sun M."/>
        </authorList>
    </citation>
    <scope>NUCLEOTIDE SEQUENCE [LARGE SCALE GENOMIC DNA]</scope>
    <source>
        <strain evidence="5 6">JZW</strain>
    </source>
</reference>
<dbReference type="SMART" id="SM00267">
    <property type="entry name" value="GGDEF"/>
    <property type="match status" value="1"/>
</dbReference>
<feature type="transmembrane region" description="Helical" evidence="3">
    <location>
        <begin position="13"/>
        <end position="33"/>
    </location>
</feature>
<dbReference type="RefSeq" id="WP_205113471.1">
    <property type="nucleotide sequence ID" value="NZ_CP070273.1"/>
</dbReference>
<evidence type="ECO:0000259" key="4">
    <source>
        <dbReference type="PROSITE" id="PS50887"/>
    </source>
</evidence>
<feature type="transmembrane region" description="Helical" evidence="3">
    <location>
        <begin position="202"/>
        <end position="222"/>
    </location>
</feature>
<keyword evidence="3" id="KW-1133">Transmembrane helix</keyword>
<dbReference type="EC" id="2.7.7.65" evidence="1"/>
<feature type="domain" description="GGDEF" evidence="4">
    <location>
        <begin position="324"/>
        <end position="451"/>
    </location>
</feature>
<evidence type="ECO:0000256" key="3">
    <source>
        <dbReference type="SAM" id="Phobius"/>
    </source>
</evidence>
<protein>
    <recommendedName>
        <fullName evidence="1">diguanylate cyclase</fullName>
        <ecNumber evidence="1">2.7.7.65</ecNumber>
    </recommendedName>
</protein>
<dbReference type="InterPro" id="IPR000160">
    <property type="entry name" value="GGDEF_dom"/>
</dbReference>
<dbReference type="InterPro" id="IPR043128">
    <property type="entry name" value="Rev_trsase/Diguanyl_cyclase"/>
</dbReference>
<keyword evidence="3" id="KW-0812">Transmembrane</keyword>
<keyword evidence="3" id="KW-0472">Membrane</keyword>
<evidence type="ECO:0000256" key="1">
    <source>
        <dbReference type="ARBA" id="ARBA00012528"/>
    </source>
</evidence>
<dbReference type="PANTHER" id="PTHR45138:SF9">
    <property type="entry name" value="DIGUANYLATE CYCLASE DGCM-RELATED"/>
    <property type="match status" value="1"/>
</dbReference>
<organism evidence="5 6">
    <name type="scientific">Marinomonas foliarum</name>
    <dbReference type="NCBI Taxonomy" id="491950"/>
    <lineage>
        <taxon>Bacteria</taxon>
        <taxon>Pseudomonadati</taxon>
        <taxon>Pseudomonadota</taxon>
        <taxon>Gammaproteobacteria</taxon>
        <taxon>Oceanospirillales</taxon>
        <taxon>Oceanospirillaceae</taxon>
        <taxon>Marinomonas</taxon>
    </lineage>
</organism>
<sequence>MFTWLNASMTRKISGLSFVLLAFLFIVILYTAYKSQKIYKDIQEVSKIDIPLLEVITDIEILQLKQHLWMEGIRLQGDVFFEDENLRKKGMQGFDQFNQRLATQLERAISILHSALALDSVRINVADHQVLLKKIKDLHSHRVSFEHAFVQFINKDQHSDIDWNNVEKQDNALDDEANELLMSIDQLAIQVASSVEKQERDFLVMSATLGFVAFVIGIYLTLHTILSFRRKVDVLRGQIDSLHRSMPHDADANTPRYKGTDELDELEKDLRILIGRFSQERESRDEVESKLIELATRDKLTGAFNRHKWDEQIKYELVLAQSGHHFSLILLDVDYFKKINDSYGHDVGDNVLRVLVKTLHRRLRQTDALFRVGGEEFAILLKDTNLEEAEFLADQLRKSIESLNDPDIPSFTISLGVTEYQHLDDQSRMIKRTDILLYEAKGAGRNRIMVG</sequence>
<dbReference type="PROSITE" id="PS50887">
    <property type="entry name" value="GGDEF"/>
    <property type="match status" value="1"/>
</dbReference>
<dbReference type="NCBIfam" id="TIGR00254">
    <property type="entry name" value="GGDEF"/>
    <property type="match status" value="1"/>
</dbReference>
<keyword evidence="6" id="KW-1185">Reference proteome</keyword>
<proteinExistence type="predicted"/>
<dbReference type="PANTHER" id="PTHR45138">
    <property type="entry name" value="REGULATORY COMPONENTS OF SENSORY TRANSDUCTION SYSTEM"/>
    <property type="match status" value="1"/>
</dbReference>
<comment type="catalytic activity">
    <reaction evidence="2">
        <text>2 GTP = 3',3'-c-di-GMP + 2 diphosphate</text>
        <dbReference type="Rhea" id="RHEA:24898"/>
        <dbReference type="ChEBI" id="CHEBI:33019"/>
        <dbReference type="ChEBI" id="CHEBI:37565"/>
        <dbReference type="ChEBI" id="CHEBI:58805"/>
        <dbReference type="EC" id="2.7.7.65"/>
    </reaction>
</comment>
<dbReference type="Pfam" id="PF00990">
    <property type="entry name" value="GGDEF"/>
    <property type="match status" value="1"/>
</dbReference>
<dbReference type="InterPro" id="IPR029787">
    <property type="entry name" value="Nucleotide_cyclase"/>
</dbReference>
<dbReference type="SUPFAM" id="SSF55073">
    <property type="entry name" value="Nucleotide cyclase"/>
    <property type="match status" value="1"/>
</dbReference>
<dbReference type="CDD" id="cd01949">
    <property type="entry name" value="GGDEF"/>
    <property type="match status" value="1"/>
</dbReference>
<dbReference type="EMBL" id="CP070273">
    <property type="protein sequence ID" value="QRV22888.1"/>
    <property type="molecule type" value="Genomic_DNA"/>
</dbReference>
<name>A0ABX7IKP7_9GAMM</name>
<accession>A0ABX7IKP7</accession>
<dbReference type="Proteomes" id="UP000644167">
    <property type="component" value="Chromosome"/>
</dbReference>